<evidence type="ECO:0000313" key="5">
    <source>
        <dbReference type="Proteomes" id="UP001430848"/>
    </source>
</evidence>
<sequence>MGYRFDSYGLPDIRDDDSFREMIKKLSVYFNAVVVLPVTFEQLRTTSAGQGLRTLVEHLSRECSHPAIVNALLALRWHYGAATEDKGVNEARANAAEIVAWRFLTHLSEREVMNCCLYEIPDPDDVEEGTGAARDEENGRQSHEVDENTALLAQSLAGTVNSAKQTLTNTGSKKRYQLLQSISRLTMSQEDDEEDEEEDPTKPFVTLNALEIAAVADAKRFLSQHVVQKIVTGIWNGDIVFWDRLAVDSVKRPRFYNKATADPFSRLRVPKYLKSFEVIFFLIFLFLYYSVLVERNPEKISVNEVLLYVWFLAFAYDELSEYVDAGSIFYATDHDEKLIGSSFDVLALLALFMVPRVCSVLSLSPYWGTLIPCLKEMGKDFVKFMVLVFIVYLGFLTTFTLVARDTFTLPAMTMNLAKIFYGSSYIGFDIMKDIDPYFGPPLMFIFVTLSSILLMGSLTGMLSNSFSRVMSHAREEYLYVYSVYVLEASTSNRLTHFYPPFNLLALAIFRPLRLVLPSDNKFRAARILLLKATHLPIVGAIMLYELVKGKVASDEFYGFKGPRLEGALGSGGSAAQRKASRAKVRPASSSSAYAHQQQQQQQRRSDALRPVSAPAINTPSADPDIANDDMDAPTDMDVKIAELSSKIDRLTDMIIVMQRERSRDASQHTAPAT</sequence>
<dbReference type="InterPro" id="IPR052971">
    <property type="entry name" value="TRP_calcium_channel"/>
</dbReference>
<feature type="region of interest" description="Disordered" evidence="1">
    <location>
        <begin position="568"/>
        <end position="632"/>
    </location>
</feature>
<feature type="transmembrane region" description="Helical" evidence="2">
    <location>
        <begin position="305"/>
        <end position="323"/>
    </location>
</feature>
<feature type="transmembrane region" description="Helical" evidence="2">
    <location>
        <begin position="343"/>
        <end position="363"/>
    </location>
</feature>
<dbReference type="EMBL" id="JAKNSF020000005">
    <property type="protein sequence ID" value="KAK7738834.1"/>
    <property type="molecule type" value="Genomic_DNA"/>
</dbReference>
<organism evidence="4 5">
    <name type="scientific">Diaporthe eres</name>
    <name type="common">Phomopsis oblonga</name>
    <dbReference type="NCBI Taxonomy" id="83184"/>
    <lineage>
        <taxon>Eukaryota</taxon>
        <taxon>Fungi</taxon>
        <taxon>Dikarya</taxon>
        <taxon>Ascomycota</taxon>
        <taxon>Pezizomycotina</taxon>
        <taxon>Sordariomycetes</taxon>
        <taxon>Sordariomycetidae</taxon>
        <taxon>Diaporthales</taxon>
        <taxon>Diaporthaceae</taxon>
        <taxon>Diaporthe</taxon>
        <taxon>Diaporthe eres species complex</taxon>
    </lineage>
</organism>
<name>A0ABR1PL91_DIAER</name>
<accession>A0ABR1PL91</accession>
<keyword evidence="5" id="KW-1185">Reference proteome</keyword>
<dbReference type="Pfam" id="PF23317">
    <property type="entry name" value="YVC1_C"/>
    <property type="match status" value="1"/>
</dbReference>
<feature type="compositionally biased region" description="Basic and acidic residues" evidence="1">
    <location>
        <begin position="133"/>
        <end position="146"/>
    </location>
</feature>
<proteinExistence type="predicted"/>
<evidence type="ECO:0000313" key="4">
    <source>
        <dbReference type="EMBL" id="KAK7738834.1"/>
    </source>
</evidence>
<reference evidence="4 5" key="1">
    <citation type="submission" date="2024-02" db="EMBL/GenBank/DDBJ databases">
        <title>De novo assembly and annotation of 12 fungi associated with fruit tree decline syndrome in Ontario, Canada.</title>
        <authorList>
            <person name="Sulman M."/>
            <person name="Ellouze W."/>
            <person name="Ilyukhin E."/>
        </authorList>
    </citation>
    <scope>NUCLEOTIDE SEQUENCE [LARGE SCALE GENOMIC DNA]</scope>
    <source>
        <strain evidence="4 5">M169</strain>
    </source>
</reference>
<comment type="caution">
    <text evidence="4">The sequence shown here is derived from an EMBL/GenBank/DDBJ whole genome shotgun (WGS) entry which is preliminary data.</text>
</comment>
<evidence type="ECO:0000256" key="1">
    <source>
        <dbReference type="SAM" id="MobiDB-lite"/>
    </source>
</evidence>
<dbReference type="PANTHER" id="PTHR35859:SF5">
    <property type="entry name" value="ION TRANSPORT DOMAIN-CONTAINING PROTEIN"/>
    <property type="match status" value="1"/>
</dbReference>
<keyword evidence="2" id="KW-1133">Transmembrane helix</keyword>
<evidence type="ECO:0000256" key="2">
    <source>
        <dbReference type="SAM" id="Phobius"/>
    </source>
</evidence>
<keyword evidence="2" id="KW-0472">Membrane</keyword>
<evidence type="ECO:0000259" key="3">
    <source>
        <dbReference type="Pfam" id="PF23317"/>
    </source>
</evidence>
<dbReference type="Proteomes" id="UP001430848">
    <property type="component" value="Unassembled WGS sequence"/>
</dbReference>
<keyword evidence="2" id="KW-0812">Transmembrane</keyword>
<gene>
    <name evidence="4" type="ORF">SLS63_002171</name>
</gene>
<feature type="transmembrane region" description="Helical" evidence="2">
    <location>
        <begin position="384"/>
        <end position="403"/>
    </location>
</feature>
<dbReference type="InterPro" id="IPR056336">
    <property type="entry name" value="YVC1_C"/>
</dbReference>
<feature type="domain" description="Calcium channel YVC1-like C-terminal transmembrane" evidence="3">
    <location>
        <begin position="341"/>
        <end position="546"/>
    </location>
</feature>
<feature type="transmembrane region" description="Helical" evidence="2">
    <location>
        <begin position="442"/>
        <end position="462"/>
    </location>
</feature>
<dbReference type="PANTHER" id="PTHR35859">
    <property type="entry name" value="NONSELECTIVE CATION CHANNEL PROTEIN"/>
    <property type="match status" value="1"/>
</dbReference>
<feature type="region of interest" description="Disordered" evidence="1">
    <location>
        <begin position="126"/>
        <end position="146"/>
    </location>
</feature>
<feature type="transmembrane region" description="Helical" evidence="2">
    <location>
        <begin position="272"/>
        <end position="293"/>
    </location>
</feature>
<protein>
    <recommendedName>
        <fullName evidence="3">Calcium channel YVC1-like C-terminal transmembrane domain-containing protein</fullName>
    </recommendedName>
</protein>